<evidence type="ECO:0000256" key="1">
    <source>
        <dbReference type="SAM" id="MobiDB-lite"/>
    </source>
</evidence>
<dbReference type="EMBL" id="KV440972">
    <property type="protein sequence ID" value="OAD80237.1"/>
    <property type="molecule type" value="Genomic_DNA"/>
</dbReference>
<evidence type="ECO:0000313" key="4">
    <source>
        <dbReference type="Proteomes" id="UP000077315"/>
    </source>
</evidence>
<dbReference type="GO" id="GO:0000122">
    <property type="term" value="P:negative regulation of transcription by RNA polymerase II"/>
    <property type="evidence" value="ECO:0007669"/>
    <property type="project" value="TreeGrafter"/>
</dbReference>
<name>A0A167QT76_PHYB8</name>
<dbReference type="RefSeq" id="XP_018298277.1">
    <property type="nucleotide sequence ID" value="XM_018434764.1"/>
</dbReference>
<dbReference type="AlphaFoldDB" id="A0A167QT76"/>
<keyword evidence="4" id="KW-1185">Reference proteome</keyword>
<dbReference type="InterPro" id="IPR013860">
    <property type="entry name" value="AreA_GATA"/>
</dbReference>
<dbReference type="InterPro" id="IPR053043">
    <property type="entry name" value="Ras-cAMP_regulatory"/>
</dbReference>
<organism evidence="3 4">
    <name type="scientific">Phycomyces blakesleeanus (strain ATCC 8743b / DSM 1359 / FGSC 10004 / NBRC 33097 / NRRL 1555)</name>
    <dbReference type="NCBI Taxonomy" id="763407"/>
    <lineage>
        <taxon>Eukaryota</taxon>
        <taxon>Fungi</taxon>
        <taxon>Fungi incertae sedis</taxon>
        <taxon>Mucoromycota</taxon>
        <taxon>Mucoromycotina</taxon>
        <taxon>Mucoromycetes</taxon>
        <taxon>Mucorales</taxon>
        <taxon>Phycomycetaceae</taxon>
        <taxon>Phycomyces</taxon>
    </lineage>
</organism>
<evidence type="ECO:0000313" key="3">
    <source>
        <dbReference type="EMBL" id="OAD80237.1"/>
    </source>
</evidence>
<dbReference type="PANTHER" id="PTHR28014">
    <property type="entry name" value="NEGATIVE REGULATOR OF RAS-CAMP PATHWAY"/>
    <property type="match status" value="1"/>
</dbReference>
<dbReference type="OrthoDB" id="515401at2759"/>
<dbReference type="GeneID" id="28995670"/>
<dbReference type="InParanoid" id="A0A167QT76"/>
<dbReference type="VEuPathDB" id="FungiDB:PHYBLDRAFT_163260"/>
<feature type="domain" description="Nitrogen regulatory protein areA GATA-like" evidence="2">
    <location>
        <begin position="31"/>
        <end position="58"/>
    </location>
</feature>
<dbReference type="GO" id="GO:0006808">
    <property type="term" value="P:regulation of nitrogen utilization"/>
    <property type="evidence" value="ECO:0007669"/>
    <property type="project" value="TreeGrafter"/>
</dbReference>
<dbReference type="PANTHER" id="PTHR28014:SF1">
    <property type="entry name" value="NEGATIVE REGULATOR OF RAS-CAMP PATHWAY"/>
    <property type="match status" value="1"/>
</dbReference>
<dbReference type="Pfam" id="PF08550">
    <property type="entry name" value="GATA_AreA"/>
    <property type="match status" value="1"/>
</dbReference>
<gene>
    <name evidence="3" type="ORF">PHYBLDRAFT_163260</name>
</gene>
<dbReference type="GO" id="GO:0031930">
    <property type="term" value="P:mitochondria-nucleus signaling pathway"/>
    <property type="evidence" value="ECO:0007669"/>
    <property type="project" value="TreeGrafter"/>
</dbReference>
<feature type="region of interest" description="Disordered" evidence="1">
    <location>
        <begin position="169"/>
        <end position="188"/>
    </location>
</feature>
<evidence type="ECO:0000259" key="2">
    <source>
        <dbReference type="Pfam" id="PF08550"/>
    </source>
</evidence>
<proteinExistence type="predicted"/>
<dbReference type="GO" id="GO:0005737">
    <property type="term" value="C:cytoplasm"/>
    <property type="evidence" value="ECO:0007669"/>
    <property type="project" value="TreeGrafter"/>
</dbReference>
<dbReference type="STRING" id="763407.A0A167QT76"/>
<protein>
    <recommendedName>
        <fullName evidence="2">Nitrogen regulatory protein areA GATA-like domain-containing protein</fullName>
    </recommendedName>
</protein>
<dbReference type="Proteomes" id="UP000077315">
    <property type="component" value="Unassembled WGS sequence"/>
</dbReference>
<accession>A0A167QT76</accession>
<sequence length="301" mass="34051">MVRTLELPMLSLAMPNIHKLDSITTDSLSCMWTVFSKCKENLENGRRLENLSWRLWYRESVVANDRPCSVNEPTTPIDEQEFALPSPASTVGPSIPIDPKPLKHVSPTSFKRMLTYLGSPTHQTQPQPPTTFLPLSLTPPTNCISSAPIIKPTSLPSRPTQRNSKFFILSNEDSEDEDSFEAEKSDADIDEDNEDVWQDDDECVTVSDDCESAYQREFKKQIVRSDRPSCPSLLSRLLVSQCTTTRPIRITATLVKPSDSTSNSISDSLRDCIDWEHRQNNFNAILNSPSTTSYSESFQWW</sequence>
<reference evidence="4" key="1">
    <citation type="submission" date="2015-06" db="EMBL/GenBank/DDBJ databases">
        <title>Expansion of signal transduction pathways in fungi by whole-genome duplication.</title>
        <authorList>
            <consortium name="DOE Joint Genome Institute"/>
            <person name="Corrochano L.M."/>
            <person name="Kuo A."/>
            <person name="Marcet-Houben M."/>
            <person name="Polaino S."/>
            <person name="Salamov A."/>
            <person name="Villalobos J.M."/>
            <person name="Alvarez M.I."/>
            <person name="Avalos J."/>
            <person name="Benito E.P."/>
            <person name="Benoit I."/>
            <person name="Burger G."/>
            <person name="Camino L.P."/>
            <person name="Canovas D."/>
            <person name="Cerda-Olmedo E."/>
            <person name="Cheng J.-F."/>
            <person name="Dominguez A."/>
            <person name="Elias M."/>
            <person name="Eslava A.P."/>
            <person name="Glaser F."/>
            <person name="Grimwood J."/>
            <person name="Gutierrez G."/>
            <person name="Heitman J."/>
            <person name="Henrissat B."/>
            <person name="Iturriaga E.A."/>
            <person name="Lang B.F."/>
            <person name="Lavin J.L."/>
            <person name="Lee S."/>
            <person name="Li W."/>
            <person name="Lindquist E."/>
            <person name="Lopez-Garcia S."/>
            <person name="Luque E.M."/>
            <person name="Marcos A.T."/>
            <person name="Martin J."/>
            <person name="McCluskey K."/>
            <person name="Medina H.R."/>
            <person name="Miralles-Duran A."/>
            <person name="Miyazaki A."/>
            <person name="Munoz-Torres E."/>
            <person name="Oguiza J.A."/>
            <person name="Ohm R."/>
            <person name="Olmedo M."/>
            <person name="Orejas M."/>
            <person name="Ortiz-Castellanos L."/>
            <person name="Pisabarro A.G."/>
            <person name="Rodriguez-Romero J."/>
            <person name="Ruiz-Herrera J."/>
            <person name="Ruiz-Vazquez R."/>
            <person name="Sanz C."/>
            <person name="Schackwitz W."/>
            <person name="Schmutz J."/>
            <person name="Shahriari M."/>
            <person name="Shelest E."/>
            <person name="Silva-Franco F."/>
            <person name="Soanes D."/>
            <person name="Syed K."/>
            <person name="Tagua V.G."/>
            <person name="Talbot N.J."/>
            <person name="Thon M."/>
            <person name="De vries R.P."/>
            <person name="Wiebenga A."/>
            <person name="Yadav J.S."/>
            <person name="Braun E.L."/>
            <person name="Baker S."/>
            <person name="Garre V."/>
            <person name="Horwitz B."/>
            <person name="Torres-Martinez S."/>
            <person name="Idnurm A."/>
            <person name="Herrera-Estrella A."/>
            <person name="Gabaldon T."/>
            <person name="Grigoriev I.V."/>
        </authorList>
    </citation>
    <scope>NUCLEOTIDE SEQUENCE [LARGE SCALE GENOMIC DNA]</scope>
    <source>
        <strain evidence="4">NRRL 1555(-)</strain>
    </source>
</reference>